<comment type="similarity">
    <text evidence="1">Belongs to the polysaccharide synthase family.</text>
</comment>
<dbReference type="Proteomes" id="UP001596364">
    <property type="component" value="Unassembled WGS sequence"/>
</dbReference>
<feature type="transmembrane region" description="Helical" evidence="2">
    <location>
        <begin position="20"/>
        <end position="39"/>
    </location>
</feature>
<dbReference type="InterPro" id="IPR051203">
    <property type="entry name" value="Polysaccharide_Synthase-Rel"/>
</dbReference>
<dbReference type="Gene3D" id="3.40.50.720">
    <property type="entry name" value="NAD(P)-binding Rossmann-like Domain"/>
    <property type="match status" value="2"/>
</dbReference>
<dbReference type="RefSeq" id="WP_131259832.1">
    <property type="nucleotide sequence ID" value="NZ_JBHSUS010000001.1"/>
</dbReference>
<dbReference type="SUPFAM" id="SSF53335">
    <property type="entry name" value="S-adenosyl-L-methionine-dependent methyltransferases"/>
    <property type="match status" value="1"/>
</dbReference>
<keyword evidence="2" id="KW-1133">Transmembrane helix</keyword>
<dbReference type="PANTHER" id="PTHR43318:SF1">
    <property type="entry name" value="POLYSACCHARIDE BIOSYNTHESIS PROTEIN EPSC-RELATED"/>
    <property type="match status" value="1"/>
</dbReference>
<evidence type="ECO:0000313" key="4">
    <source>
        <dbReference type="EMBL" id="MFC6438829.1"/>
    </source>
</evidence>
<dbReference type="CDD" id="cd05237">
    <property type="entry name" value="UDP_invert_4-6DH_SDR_e"/>
    <property type="match status" value="1"/>
</dbReference>
<dbReference type="Pfam" id="PF02719">
    <property type="entry name" value="Polysacc_synt_2"/>
    <property type="match status" value="1"/>
</dbReference>
<dbReference type="PANTHER" id="PTHR43318">
    <property type="entry name" value="UDP-N-ACETYLGLUCOSAMINE 4,6-DEHYDRATASE"/>
    <property type="match status" value="1"/>
</dbReference>
<comment type="caution">
    <text evidence="4">The sequence shown here is derived from an EMBL/GenBank/DDBJ whole genome shotgun (WGS) entry which is preliminary data.</text>
</comment>
<gene>
    <name evidence="4" type="ORF">ACFP85_01485</name>
</gene>
<dbReference type="EMBL" id="JBHSUS010000001">
    <property type="protein sequence ID" value="MFC6438829.1"/>
    <property type="molecule type" value="Genomic_DNA"/>
</dbReference>
<dbReference type="SUPFAM" id="SSF51735">
    <property type="entry name" value="NAD(P)-binding Rossmann-fold domains"/>
    <property type="match status" value="1"/>
</dbReference>
<accession>A0ABW1XJK7</accession>
<keyword evidence="5" id="KW-1185">Reference proteome</keyword>
<organism evidence="4 5">
    <name type="scientific">Pseudobowmanella zhangzhouensis</name>
    <dbReference type="NCBI Taxonomy" id="1537679"/>
    <lineage>
        <taxon>Bacteria</taxon>
        <taxon>Pseudomonadati</taxon>
        <taxon>Pseudomonadota</taxon>
        <taxon>Gammaproteobacteria</taxon>
        <taxon>Alteromonadales</taxon>
        <taxon>Alteromonadaceae</taxon>
    </lineage>
</organism>
<protein>
    <submittedName>
        <fullName evidence="4">Polysaccharide biosynthesis protein</fullName>
    </submittedName>
</protein>
<evidence type="ECO:0000259" key="3">
    <source>
        <dbReference type="Pfam" id="PF02719"/>
    </source>
</evidence>
<dbReference type="InterPro" id="IPR003869">
    <property type="entry name" value="Polysac_CapD-like"/>
</dbReference>
<feature type="transmembrane region" description="Helical" evidence="2">
    <location>
        <begin position="51"/>
        <end position="75"/>
    </location>
</feature>
<evidence type="ECO:0000256" key="2">
    <source>
        <dbReference type="SAM" id="Phobius"/>
    </source>
</evidence>
<evidence type="ECO:0000313" key="5">
    <source>
        <dbReference type="Proteomes" id="UP001596364"/>
    </source>
</evidence>
<sequence>MIHLASIFRLPSGVKLSIAVLWDVSNLASAVLLAYWIRLGIGSDYPSQPEYVAHGLIILMTIMLLVVSGHYLHVVRYITPMAIAKSLGILAFSALVMVVSGYAADVFVPLSVPVIFWTLAGILMMGPRLLIHAAVNSVGARSKERCLIYGAADTGRTLAVTLKQNADLLPVAFIDDKGLYQGKKILGLQVHGREDIPRLVKKYNVTKMLLAVPHTSVARRKQLIRELEPFALELKSVPSVTDLVSGKSKINDLKEIQIEELLGREPVPPIESLMSPNITGKCVMVTGAGGSIGSELCRQIAKVNPESLVLFEISEFNLYQIESELRRKYPTLPVYPVLGTIQDSAVIRDTLAKYRINTIYHAAAYKHVPMVECNIMMGIRNNIFGTANVALIAAEFQVEKFVLVSTDKAVRPTNIMGATKRFAELYVQGIAELGTATEYAIVRFGNVLGSSGSVVPLFSQQLLKGGPITVTHPDIIRYFMTIPEAAQLVIQAGTMGKDGEVFVLDMGEPVRIADLATKMAHLMGLSIKSQLHPDGEIEMEFTGLRPGEKLYEELLIGDAETKTSHPRIMGANEVKLPFEEVVMLMDQLNFKLVKRDEEGALNILREAPLAYRPNPPEDVRIAVDKAS</sequence>
<feature type="domain" description="Polysaccharide biosynthesis protein CapD-like" evidence="3">
    <location>
        <begin position="283"/>
        <end position="571"/>
    </location>
</feature>
<dbReference type="InterPro" id="IPR036291">
    <property type="entry name" value="NAD(P)-bd_dom_sf"/>
</dbReference>
<reference evidence="5" key="1">
    <citation type="journal article" date="2019" name="Int. J. Syst. Evol. Microbiol.">
        <title>The Global Catalogue of Microorganisms (GCM) 10K type strain sequencing project: providing services to taxonomists for standard genome sequencing and annotation.</title>
        <authorList>
            <consortium name="The Broad Institute Genomics Platform"/>
            <consortium name="The Broad Institute Genome Sequencing Center for Infectious Disease"/>
            <person name="Wu L."/>
            <person name="Ma J."/>
        </authorList>
    </citation>
    <scope>NUCLEOTIDE SEQUENCE [LARGE SCALE GENOMIC DNA]</scope>
    <source>
        <strain evidence="5">CGMCC 1.16031</strain>
    </source>
</reference>
<name>A0ABW1XJK7_9ALTE</name>
<keyword evidence="2" id="KW-0812">Transmembrane</keyword>
<dbReference type="InterPro" id="IPR029063">
    <property type="entry name" value="SAM-dependent_MTases_sf"/>
</dbReference>
<proteinExistence type="inferred from homology"/>
<keyword evidence="2" id="KW-0472">Membrane</keyword>
<evidence type="ECO:0000256" key="1">
    <source>
        <dbReference type="ARBA" id="ARBA00007430"/>
    </source>
</evidence>
<feature type="transmembrane region" description="Helical" evidence="2">
    <location>
        <begin position="87"/>
        <end position="108"/>
    </location>
</feature>